<dbReference type="AlphaFoldDB" id="J8ZRH9"/>
<evidence type="ECO:0008006" key="4">
    <source>
        <dbReference type="Google" id="ProtNLM"/>
    </source>
</evidence>
<keyword evidence="1" id="KW-1133">Transmembrane helix</keyword>
<evidence type="ECO:0000256" key="1">
    <source>
        <dbReference type="SAM" id="Phobius"/>
    </source>
</evidence>
<dbReference type="HOGENOM" id="CLU_357150_0_0_1"/>
<organism evidence="2 3">
    <name type="scientific">Edhazardia aedis (strain USNM 41457)</name>
    <name type="common">Microsporidian parasite</name>
    <dbReference type="NCBI Taxonomy" id="1003232"/>
    <lineage>
        <taxon>Eukaryota</taxon>
        <taxon>Fungi</taxon>
        <taxon>Fungi incertae sedis</taxon>
        <taxon>Microsporidia</taxon>
        <taxon>Edhazardia</taxon>
    </lineage>
</organism>
<reference evidence="3" key="2">
    <citation type="submission" date="2015-07" db="EMBL/GenBank/DDBJ databases">
        <title>Contrasting host-pathogen interactions and genome evolution in two generalist and specialist microsporidian pathogens of mosquitoes.</title>
        <authorList>
            <consortium name="The Broad Institute Genomics Platform"/>
            <consortium name="The Broad Institute Genome Sequencing Center for Infectious Disease"/>
            <person name="Cuomo C.A."/>
            <person name="Sanscrainte N.D."/>
            <person name="Goldberg J.M."/>
            <person name="Heiman D."/>
            <person name="Young S."/>
            <person name="Zeng Q."/>
            <person name="Becnel J.J."/>
            <person name="Birren B.W."/>
        </authorList>
    </citation>
    <scope>NUCLEOTIDE SEQUENCE [LARGE SCALE GENOMIC DNA]</scope>
    <source>
        <strain evidence="3">USNM 41457</strain>
    </source>
</reference>
<protein>
    <recommendedName>
        <fullName evidence="4">CDT1 Geminin-binding domain-containing protein</fullName>
    </recommendedName>
</protein>
<dbReference type="Proteomes" id="UP000003163">
    <property type="component" value="Unassembled WGS sequence"/>
</dbReference>
<feature type="transmembrane region" description="Helical" evidence="1">
    <location>
        <begin position="27"/>
        <end position="49"/>
    </location>
</feature>
<evidence type="ECO:0000313" key="3">
    <source>
        <dbReference type="Proteomes" id="UP000003163"/>
    </source>
</evidence>
<dbReference type="VEuPathDB" id="MicrosporidiaDB:EDEG_03253"/>
<dbReference type="OrthoDB" id="2196281at2759"/>
<keyword evidence="1" id="KW-0472">Membrane</keyword>
<accession>J8ZRH9</accession>
<gene>
    <name evidence="2" type="ORF">EDEG_03253</name>
</gene>
<keyword evidence="3" id="KW-1185">Reference proteome</keyword>
<name>J8ZRH9_EDHAE</name>
<comment type="caution">
    <text evidence="2">The sequence shown here is derived from an EMBL/GenBank/DDBJ whole genome shotgun (WGS) entry which is preliminary data.</text>
</comment>
<feature type="transmembrane region" description="Helical" evidence="1">
    <location>
        <begin position="5"/>
        <end position="21"/>
    </location>
</feature>
<dbReference type="EMBL" id="AFBI03000078">
    <property type="protein sequence ID" value="EJW02303.1"/>
    <property type="molecule type" value="Genomic_DNA"/>
</dbReference>
<evidence type="ECO:0000313" key="2">
    <source>
        <dbReference type="EMBL" id="EJW02303.1"/>
    </source>
</evidence>
<proteinExistence type="predicted"/>
<sequence length="785" mass="91286">MKKAILMIILVIVLILIVMLVKVLVIILLLVFIVMIVIIIIVFIMTMMIVTVMKMMATMKLLDIQILYMIVNYQMIIKMKTYQTLYLKTTQMMKMLFTNQNQDFFTLNKKFQIQAAQKIFVFSDKISIEEKTSFYYETDEKISNKRFKISSDTYIENLITKFEKKYAIVCRKKNFCCTNNEKQCEVVATEASKVASLIADPSIRNKMPKECENTVRKGCVKSNVKRKLTTKMFSNGSVDNNSCTIVESNNFNSKNSNVAVCESNEVEKRISCDLTDNKIEDVLENSSDSETCEIKDCVKCINNIINEIVSECESGFSKKFAGYGLKDENCEEKNSFDDKMHFKSNIIEEVCFEKDIYDVNFLSSVSNKDIQSGVLENEIINLTDNKNLQKIKETEKNLFVEGKNICEKHEILEINTTKNSNATNNNTNTNDKNTLSTINTTKTNEKCELDMKEIEISEKITPKKFYKPQKQKTDYKLQEVHDETHKIEKIHTQQSIPFTKITKKLYFKDKILKLSKIYSGLLTIQRFNQQKGLKTIFATSRKSLEKMVNAEIYLEDIENINFLYDIDLYEVKIDINGSKITTFSIYVKEIDYDKVLWDYLCCKYFTFLNGRKHYGHTFMYNFDVENVDIPRKQLFPDKNIGLNTNSEIKVSSNISNINTSTDKNSNIVNSKKFKDNNSENQNKSESVLNNAKGKLKTILDRIKEKEQKRKEEFIKNSSQLDYIQEIKVKIDNIFVIENKKCLKVCDIIKLLDLFKGKDVIDQLCISYSQFTVKIIQNEAYLFRKN</sequence>
<reference evidence="2 3" key="1">
    <citation type="submission" date="2011-08" db="EMBL/GenBank/DDBJ databases">
        <authorList>
            <person name="Liu Z.J."/>
            <person name="Shi F.L."/>
            <person name="Lu J.Q."/>
            <person name="Li M."/>
            <person name="Wang Z.L."/>
        </authorList>
    </citation>
    <scope>NUCLEOTIDE SEQUENCE [LARGE SCALE GENOMIC DNA]</scope>
    <source>
        <strain evidence="2 3">USNM 41457</strain>
    </source>
</reference>
<dbReference type="InParanoid" id="J8ZRH9"/>
<keyword evidence="1" id="KW-0812">Transmembrane</keyword>